<evidence type="ECO:0000256" key="5">
    <source>
        <dbReference type="ARBA" id="ARBA00022679"/>
    </source>
</evidence>
<dbReference type="PROSITE" id="PS50109">
    <property type="entry name" value="HIS_KIN"/>
    <property type="match status" value="1"/>
</dbReference>
<feature type="domain" description="Histidine kinase" evidence="12">
    <location>
        <begin position="125"/>
        <end position="327"/>
    </location>
</feature>
<feature type="transmembrane region" description="Helical" evidence="11">
    <location>
        <begin position="5"/>
        <end position="27"/>
    </location>
</feature>
<dbReference type="Gene3D" id="3.30.565.10">
    <property type="entry name" value="Histidine kinase-like ATPase, C-terminal domain"/>
    <property type="match status" value="1"/>
</dbReference>
<name>A0A399F4V1_9DEIN</name>
<keyword evidence="9" id="KW-0902">Two-component regulatory system</keyword>
<evidence type="ECO:0000259" key="12">
    <source>
        <dbReference type="PROSITE" id="PS50109"/>
    </source>
</evidence>
<dbReference type="PANTHER" id="PTHR45436">
    <property type="entry name" value="SENSOR HISTIDINE KINASE YKOH"/>
    <property type="match status" value="1"/>
</dbReference>
<dbReference type="PRINTS" id="PR00344">
    <property type="entry name" value="BCTRLSENSOR"/>
</dbReference>
<dbReference type="EC" id="2.7.13.3" evidence="3"/>
<feature type="transmembrane region" description="Helical" evidence="11">
    <location>
        <begin position="39"/>
        <end position="62"/>
    </location>
</feature>
<dbReference type="Gene3D" id="1.10.287.130">
    <property type="match status" value="1"/>
</dbReference>
<accession>A0A399F4V1</accession>
<organism evidence="14 15">
    <name type="scientific">Calidithermus terrae</name>
    <dbReference type="NCBI Taxonomy" id="1408545"/>
    <lineage>
        <taxon>Bacteria</taxon>
        <taxon>Thermotogati</taxon>
        <taxon>Deinococcota</taxon>
        <taxon>Deinococci</taxon>
        <taxon>Thermales</taxon>
        <taxon>Thermaceae</taxon>
        <taxon>Calidithermus</taxon>
    </lineage>
</organism>
<feature type="domain" description="HAMP" evidence="13">
    <location>
        <begin position="59"/>
        <end position="117"/>
    </location>
</feature>
<dbReference type="InterPro" id="IPR003594">
    <property type="entry name" value="HATPase_dom"/>
</dbReference>
<dbReference type="InterPro" id="IPR050428">
    <property type="entry name" value="TCS_sensor_his_kinase"/>
</dbReference>
<evidence type="ECO:0000256" key="10">
    <source>
        <dbReference type="ARBA" id="ARBA00023136"/>
    </source>
</evidence>
<evidence type="ECO:0000259" key="13">
    <source>
        <dbReference type="PROSITE" id="PS50885"/>
    </source>
</evidence>
<dbReference type="InterPro" id="IPR005467">
    <property type="entry name" value="His_kinase_dom"/>
</dbReference>
<reference evidence="14 15" key="1">
    <citation type="submission" date="2018-08" db="EMBL/GenBank/DDBJ databases">
        <title>Meiothermus terrae DSM 26712 genome sequencing project.</title>
        <authorList>
            <person name="Da Costa M.S."/>
            <person name="Albuquerque L."/>
            <person name="Raposo P."/>
            <person name="Froufe H.J.C."/>
            <person name="Barroso C.S."/>
            <person name="Egas C."/>
        </authorList>
    </citation>
    <scope>NUCLEOTIDE SEQUENCE [LARGE SCALE GENOMIC DNA]</scope>
    <source>
        <strain evidence="14 15">DSM 26712</strain>
    </source>
</reference>
<evidence type="ECO:0000313" key="14">
    <source>
        <dbReference type="EMBL" id="RIH90805.1"/>
    </source>
</evidence>
<evidence type="ECO:0000256" key="6">
    <source>
        <dbReference type="ARBA" id="ARBA00022692"/>
    </source>
</evidence>
<dbReference type="RefSeq" id="WP_119313449.1">
    <property type="nucleotide sequence ID" value="NZ_QXDL01000003.1"/>
</dbReference>
<evidence type="ECO:0000256" key="3">
    <source>
        <dbReference type="ARBA" id="ARBA00012438"/>
    </source>
</evidence>
<dbReference type="PROSITE" id="PS50885">
    <property type="entry name" value="HAMP"/>
    <property type="match status" value="1"/>
</dbReference>
<dbReference type="InterPro" id="IPR003661">
    <property type="entry name" value="HisK_dim/P_dom"/>
</dbReference>
<dbReference type="InterPro" id="IPR003660">
    <property type="entry name" value="HAMP_dom"/>
</dbReference>
<dbReference type="CDD" id="cd00075">
    <property type="entry name" value="HATPase"/>
    <property type="match status" value="1"/>
</dbReference>
<dbReference type="SMART" id="SM00388">
    <property type="entry name" value="HisKA"/>
    <property type="match status" value="1"/>
</dbReference>
<keyword evidence="6 11" id="KW-0812">Transmembrane</keyword>
<sequence>MRQRLFWIIAALVFLPNCVFILGMWLLDPQSSFLSTGARAGWLLVLVLVALLVGSVLTSALLRPLTELTRAVAHMRGTQRTLADLSLPRPSEPPPLEIAELRSGIEELLVHIKELLEAREALYATLAHDLKTPLLAGMRALEYLERADAIGAEQRKQLLHELWLELSGSYQLVENLLTASRMENQRPQLEPVLLLSVLENMRLRFQRRAAEKGVTVEVGGIGQARADKYLLERALSNLIENALRFARTRVVLRCGEGWVEVEDDGPGLQEPLEQLSQPFRSQRLRGIRAGSAGLGLFIVRRVAELHGGSLRDAPGTLGGACLRVKLG</sequence>
<dbReference type="InterPro" id="IPR036097">
    <property type="entry name" value="HisK_dim/P_sf"/>
</dbReference>
<keyword evidence="7 14" id="KW-0418">Kinase</keyword>
<dbReference type="InterPro" id="IPR004358">
    <property type="entry name" value="Sig_transdc_His_kin-like_C"/>
</dbReference>
<dbReference type="CDD" id="cd00082">
    <property type="entry name" value="HisKA"/>
    <property type="match status" value="1"/>
</dbReference>
<keyword evidence="15" id="KW-1185">Reference proteome</keyword>
<evidence type="ECO:0000256" key="1">
    <source>
        <dbReference type="ARBA" id="ARBA00000085"/>
    </source>
</evidence>
<dbReference type="SMART" id="SM00387">
    <property type="entry name" value="HATPase_c"/>
    <property type="match status" value="1"/>
</dbReference>
<dbReference type="GO" id="GO:0000155">
    <property type="term" value="F:phosphorelay sensor kinase activity"/>
    <property type="evidence" value="ECO:0007669"/>
    <property type="project" value="InterPro"/>
</dbReference>
<gene>
    <name evidence="14" type="primary">saeS</name>
    <name evidence="14" type="ORF">Mterra_00178</name>
</gene>
<protein>
    <recommendedName>
        <fullName evidence="3">histidine kinase</fullName>
        <ecNumber evidence="3">2.7.13.3</ecNumber>
    </recommendedName>
</protein>
<comment type="catalytic activity">
    <reaction evidence="1">
        <text>ATP + protein L-histidine = ADP + protein N-phospho-L-histidine.</text>
        <dbReference type="EC" id="2.7.13.3"/>
    </reaction>
</comment>
<dbReference type="GO" id="GO:0016020">
    <property type="term" value="C:membrane"/>
    <property type="evidence" value="ECO:0007669"/>
    <property type="project" value="UniProtKB-SubCell"/>
</dbReference>
<dbReference type="OrthoDB" id="31638at2"/>
<evidence type="ECO:0000256" key="8">
    <source>
        <dbReference type="ARBA" id="ARBA00022989"/>
    </source>
</evidence>
<evidence type="ECO:0000313" key="15">
    <source>
        <dbReference type="Proteomes" id="UP000265715"/>
    </source>
</evidence>
<keyword evidence="10 11" id="KW-0472">Membrane</keyword>
<comment type="caution">
    <text evidence="14">The sequence shown here is derived from an EMBL/GenBank/DDBJ whole genome shotgun (WGS) entry which is preliminary data.</text>
</comment>
<evidence type="ECO:0000256" key="4">
    <source>
        <dbReference type="ARBA" id="ARBA00022553"/>
    </source>
</evidence>
<dbReference type="EMBL" id="QXDL01000003">
    <property type="protein sequence ID" value="RIH90805.1"/>
    <property type="molecule type" value="Genomic_DNA"/>
</dbReference>
<dbReference type="SUPFAM" id="SSF55874">
    <property type="entry name" value="ATPase domain of HSP90 chaperone/DNA topoisomerase II/histidine kinase"/>
    <property type="match status" value="1"/>
</dbReference>
<comment type="subcellular location">
    <subcellularLocation>
        <location evidence="2">Membrane</location>
    </subcellularLocation>
</comment>
<evidence type="ECO:0000256" key="2">
    <source>
        <dbReference type="ARBA" id="ARBA00004370"/>
    </source>
</evidence>
<dbReference type="PANTHER" id="PTHR45436:SF5">
    <property type="entry name" value="SENSOR HISTIDINE KINASE TRCS"/>
    <property type="match status" value="1"/>
</dbReference>
<evidence type="ECO:0000256" key="11">
    <source>
        <dbReference type="SAM" id="Phobius"/>
    </source>
</evidence>
<evidence type="ECO:0000256" key="7">
    <source>
        <dbReference type="ARBA" id="ARBA00022777"/>
    </source>
</evidence>
<dbReference type="InterPro" id="IPR036890">
    <property type="entry name" value="HATPase_C_sf"/>
</dbReference>
<keyword evidence="4" id="KW-0597">Phosphoprotein</keyword>
<dbReference type="Pfam" id="PF02518">
    <property type="entry name" value="HATPase_c"/>
    <property type="match status" value="1"/>
</dbReference>
<keyword evidence="5 14" id="KW-0808">Transferase</keyword>
<dbReference type="SUPFAM" id="SSF47384">
    <property type="entry name" value="Homodimeric domain of signal transducing histidine kinase"/>
    <property type="match status" value="1"/>
</dbReference>
<proteinExistence type="predicted"/>
<dbReference type="AlphaFoldDB" id="A0A399F4V1"/>
<dbReference type="Proteomes" id="UP000265715">
    <property type="component" value="Unassembled WGS sequence"/>
</dbReference>
<evidence type="ECO:0000256" key="9">
    <source>
        <dbReference type="ARBA" id="ARBA00023012"/>
    </source>
</evidence>
<keyword evidence="8 11" id="KW-1133">Transmembrane helix</keyword>